<feature type="chain" id="PRO_5025552850" description="Fungal lipase-type domain-containing protein" evidence="4">
    <location>
        <begin position="18"/>
        <end position="566"/>
    </location>
</feature>
<dbReference type="PANTHER" id="PTHR46640">
    <property type="entry name" value="TRIACYLGLYCEROL LIPASE, PUTATIVE (AFU_ORTHOLOGUE AFUA_6G06510)-RELATED"/>
    <property type="match status" value="1"/>
</dbReference>
<feature type="compositionally biased region" description="Low complexity" evidence="3">
    <location>
        <begin position="408"/>
        <end position="432"/>
    </location>
</feature>
<dbReference type="SUPFAM" id="SSF53474">
    <property type="entry name" value="alpha/beta-Hydrolases"/>
    <property type="match status" value="2"/>
</dbReference>
<dbReference type="Gene3D" id="3.40.50.1820">
    <property type="entry name" value="alpha/beta hydrolase"/>
    <property type="match status" value="2"/>
</dbReference>
<gene>
    <name evidence="6" type="ORF">BT63DRAFT_457286</name>
</gene>
<dbReference type="InterPro" id="IPR051299">
    <property type="entry name" value="AB_hydrolase_lip/est"/>
</dbReference>
<dbReference type="PANTHER" id="PTHR46640:SF1">
    <property type="entry name" value="FUNGAL LIPASE-LIKE DOMAIN-CONTAINING PROTEIN-RELATED"/>
    <property type="match status" value="1"/>
</dbReference>
<sequence>MVRLSLIQAALVAVASASPLLRNDTSYGVVRGVDGQFAGTVTDEMVDDFRYWSEYTAAAYCAPQQSGKGGKINCAGYGSCPNLEKSSTKVYSTWYQLGKNSATGFVAADNTKDIIVISLRGSVNLANWVADMKISPLACPEYGGSGSICHTGFLGFWQESKPMAMRGLEAALAEHPDYNIVVAGHSLGAAAAMFAAADLRARFAKEAASAPAAPAHSHGGEEAPAPKPAVTANPVASLSPQASKALSAYLASMAAKAKPTQIVPKVTSAPKPTAAAGGFSPEAAKSLQAFMSSQYAAAQAAKATAAAQAAKETAAAAPKPAAAAGGLSPEAAKALQSYIAGLGAKATPAAVPAESIPEMPASVPTTGLSPKAQKALDDLIAALKEQKEQQAKQQAAKGKGGGTGQGNGWNNNNNGWNNNNKGNNNKGNNNKGRNGHKKRSEAPQGAKTVWLYAYGMPRGGNQQVVEFITKQGNNFRITHTNDAVPKLPPESGTWKHISPEYYISTGLGNKASTYEVIDGFSNSWKGNGGTYTPNIIAHIQYYSTNMYACVTTNALPLWLMGGAGSK</sequence>
<evidence type="ECO:0000256" key="2">
    <source>
        <dbReference type="ARBA" id="ARBA00022801"/>
    </source>
</evidence>
<evidence type="ECO:0000256" key="3">
    <source>
        <dbReference type="SAM" id="MobiDB-lite"/>
    </source>
</evidence>
<name>A0A6A6U9J7_9PEZI</name>
<organism evidence="6 7">
    <name type="scientific">Microthyrium microscopicum</name>
    <dbReference type="NCBI Taxonomy" id="703497"/>
    <lineage>
        <taxon>Eukaryota</taxon>
        <taxon>Fungi</taxon>
        <taxon>Dikarya</taxon>
        <taxon>Ascomycota</taxon>
        <taxon>Pezizomycotina</taxon>
        <taxon>Dothideomycetes</taxon>
        <taxon>Dothideomycetes incertae sedis</taxon>
        <taxon>Microthyriales</taxon>
        <taxon>Microthyriaceae</taxon>
        <taxon>Microthyrium</taxon>
    </lineage>
</organism>
<protein>
    <recommendedName>
        <fullName evidence="5">Fungal lipase-type domain-containing protein</fullName>
    </recommendedName>
</protein>
<evidence type="ECO:0000313" key="7">
    <source>
        <dbReference type="Proteomes" id="UP000799302"/>
    </source>
</evidence>
<feature type="region of interest" description="Disordered" evidence="3">
    <location>
        <begin position="210"/>
        <end position="236"/>
    </location>
</feature>
<dbReference type="GO" id="GO:0016787">
    <property type="term" value="F:hydrolase activity"/>
    <property type="evidence" value="ECO:0007669"/>
    <property type="project" value="UniProtKB-KW"/>
</dbReference>
<dbReference type="InterPro" id="IPR029058">
    <property type="entry name" value="AB_hydrolase_fold"/>
</dbReference>
<feature type="region of interest" description="Disordered" evidence="3">
    <location>
        <begin position="386"/>
        <end position="444"/>
    </location>
</feature>
<dbReference type="CDD" id="cd00741">
    <property type="entry name" value="Lipase"/>
    <property type="match status" value="1"/>
</dbReference>
<evidence type="ECO:0000256" key="1">
    <source>
        <dbReference type="ARBA" id="ARBA00022729"/>
    </source>
</evidence>
<evidence type="ECO:0000313" key="6">
    <source>
        <dbReference type="EMBL" id="KAF2667983.1"/>
    </source>
</evidence>
<dbReference type="OrthoDB" id="426718at2759"/>
<feature type="compositionally biased region" description="Gly residues" evidence="3">
    <location>
        <begin position="398"/>
        <end position="407"/>
    </location>
</feature>
<keyword evidence="1 4" id="KW-0732">Signal</keyword>
<evidence type="ECO:0000259" key="5">
    <source>
        <dbReference type="Pfam" id="PF01764"/>
    </source>
</evidence>
<dbReference type="InterPro" id="IPR002921">
    <property type="entry name" value="Fungal_lipase-type"/>
</dbReference>
<accession>A0A6A6U9J7</accession>
<dbReference type="EMBL" id="MU004237">
    <property type="protein sequence ID" value="KAF2667983.1"/>
    <property type="molecule type" value="Genomic_DNA"/>
</dbReference>
<keyword evidence="7" id="KW-1185">Reference proteome</keyword>
<reference evidence="6" key="1">
    <citation type="journal article" date="2020" name="Stud. Mycol.">
        <title>101 Dothideomycetes genomes: a test case for predicting lifestyles and emergence of pathogens.</title>
        <authorList>
            <person name="Haridas S."/>
            <person name="Albert R."/>
            <person name="Binder M."/>
            <person name="Bloem J."/>
            <person name="Labutti K."/>
            <person name="Salamov A."/>
            <person name="Andreopoulos B."/>
            <person name="Baker S."/>
            <person name="Barry K."/>
            <person name="Bills G."/>
            <person name="Bluhm B."/>
            <person name="Cannon C."/>
            <person name="Castanera R."/>
            <person name="Culley D."/>
            <person name="Daum C."/>
            <person name="Ezra D."/>
            <person name="Gonzalez J."/>
            <person name="Henrissat B."/>
            <person name="Kuo A."/>
            <person name="Liang C."/>
            <person name="Lipzen A."/>
            <person name="Lutzoni F."/>
            <person name="Magnuson J."/>
            <person name="Mondo S."/>
            <person name="Nolan M."/>
            <person name="Ohm R."/>
            <person name="Pangilinan J."/>
            <person name="Park H.-J."/>
            <person name="Ramirez L."/>
            <person name="Alfaro M."/>
            <person name="Sun H."/>
            <person name="Tritt A."/>
            <person name="Yoshinaga Y."/>
            <person name="Zwiers L.-H."/>
            <person name="Turgeon B."/>
            <person name="Goodwin S."/>
            <person name="Spatafora J."/>
            <person name="Crous P."/>
            <person name="Grigoriev I."/>
        </authorList>
    </citation>
    <scope>NUCLEOTIDE SEQUENCE</scope>
    <source>
        <strain evidence="6">CBS 115976</strain>
    </source>
</reference>
<dbReference type="AlphaFoldDB" id="A0A6A6U9J7"/>
<dbReference type="Proteomes" id="UP000799302">
    <property type="component" value="Unassembled WGS sequence"/>
</dbReference>
<feature type="signal peptide" evidence="4">
    <location>
        <begin position="1"/>
        <end position="17"/>
    </location>
</feature>
<dbReference type="GO" id="GO:0006629">
    <property type="term" value="P:lipid metabolic process"/>
    <property type="evidence" value="ECO:0007669"/>
    <property type="project" value="InterPro"/>
</dbReference>
<proteinExistence type="predicted"/>
<dbReference type="CDD" id="cd00519">
    <property type="entry name" value="Lipase_3"/>
    <property type="match status" value="1"/>
</dbReference>
<evidence type="ECO:0000256" key="4">
    <source>
        <dbReference type="SAM" id="SignalP"/>
    </source>
</evidence>
<dbReference type="Pfam" id="PF01764">
    <property type="entry name" value="Lipase_3"/>
    <property type="match status" value="2"/>
</dbReference>
<feature type="domain" description="Fungal lipase-type" evidence="5">
    <location>
        <begin position="443"/>
        <end position="490"/>
    </location>
</feature>
<feature type="domain" description="Fungal lipase-type" evidence="5">
    <location>
        <begin position="116"/>
        <end position="206"/>
    </location>
</feature>
<keyword evidence="2" id="KW-0378">Hydrolase</keyword>